<dbReference type="AlphaFoldDB" id="A0AAW7QDP3"/>
<dbReference type="InterPro" id="IPR027417">
    <property type="entry name" value="P-loop_NTPase"/>
</dbReference>
<reference evidence="1" key="2">
    <citation type="submission" date="2023-01" db="EMBL/GenBank/DDBJ databases">
        <authorList>
            <person name="Uljanovas D."/>
        </authorList>
    </citation>
    <scope>NUCLEOTIDE SEQUENCE</scope>
    <source>
        <strain evidence="1">S41</strain>
    </source>
</reference>
<evidence type="ECO:0000313" key="2">
    <source>
        <dbReference type="Proteomes" id="UP001170364"/>
    </source>
</evidence>
<evidence type="ECO:0000313" key="1">
    <source>
        <dbReference type="EMBL" id="MDN5124494.1"/>
    </source>
</evidence>
<proteinExistence type="predicted"/>
<name>A0AAW7QDP3_9BACT</name>
<dbReference type="RefSeq" id="WP_301371310.1">
    <property type="nucleotide sequence ID" value="NZ_JAQJJF010000020.1"/>
</dbReference>
<reference evidence="1" key="1">
    <citation type="journal article" date="2023" name="Microorganisms">
        <title>Genomic Characterization of Arcobacter butzleri Strains Isolated from Various Sources in Lithuania.</title>
        <authorList>
            <person name="Uljanovas D."/>
            <person name="Golz G."/>
            <person name="Fleischmann S."/>
            <person name="Kudirkiene E."/>
            <person name="Kasetiene N."/>
            <person name="Grineviciene A."/>
            <person name="Tamuleviciene E."/>
            <person name="Aksomaitiene J."/>
            <person name="Alter T."/>
            <person name="Malakauskas M."/>
        </authorList>
    </citation>
    <scope>NUCLEOTIDE SEQUENCE</scope>
    <source>
        <strain evidence="1">S41</strain>
    </source>
</reference>
<dbReference type="EMBL" id="JAQJJG010000021">
    <property type="protein sequence ID" value="MDN5124494.1"/>
    <property type="molecule type" value="Genomic_DNA"/>
</dbReference>
<gene>
    <name evidence="1" type="ORF">PJV93_11305</name>
</gene>
<evidence type="ECO:0008006" key="3">
    <source>
        <dbReference type="Google" id="ProtNLM"/>
    </source>
</evidence>
<sequence>MNNVISKMEEKIRKQQRIRDLIDKIDNMIFKNSNILSEDEIKQLKTEKTKLKNQIITSKLSFNEKFDNFFYKIEDLDNMFEIQWLISDVIPSGAIGVFYGAPATGKTSVLLHYCCEFLKNYDNTYIIYIDADMSVGKISELGIVYLLKEYGDRFRYAGKSSDNMSVVAQNLLKDIVSLQLEFPSRKYIVIEDSLTLITPRKNGFIDVQKLYLYERKIRDLNGTVIIVTHLNKAGVLADSQQIENYADYTYLVERNDFNSSILLIPKKASRYSIKEKAYRTKDRKIVDEIDFKIANISYSESYFVNTILDLLSDGEINQSDIMKYLKQISFFTKYSIGEKKAISLLEKWAKNGKWCIEQRVGEKNAKYFFLNQTEKLTKLPNNEKEA</sequence>
<dbReference type="Gene3D" id="3.40.50.300">
    <property type="entry name" value="P-loop containing nucleotide triphosphate hydrolases"/>
    <property type="match status" value="1"/>
</dbReference>
<protein>
    <recommendedName>
        <fullName evidence="3">AAA+ ATPase domain-containing protein</fullName>
    </recommendedName>
</protein>
<organism evidence="1 2">
    <name type="scientific">Aliarcobacter butzleri</name>
    <dbReference type="NCBI Taxonomy" id="28197"/>
    <lineage>
        <taxon>Bacteria</taxon>
        <taxon>Pseudomonadati</taxon>
        <taxon>Campylobacterota</taxon>
        <taxon>Epsilonproteobacteria</taxon>
        <taxon>Campylobacterales</taxon>
        <taxon>Arcobacteraceae</taxon>
        <taxon>Aliarcobacter</taxon>
    </lineage>
</organism>
<comment type="caution">
    <text evidence="1">The sequence shown here is derived from an EMBL/GenBank/DDBJ whole genome shotgun (WGS) entry which is preliminary data.</text>
</comment>
<dbReference type="SUPFAM" id="SSF52540">
    <property type="entry name" value="P-loop containing nucleoside triphosphate hydrolases"/>
    <property type="match status" value="1"/>
</dbReference>
<accession>A0AAW7QDP3</accession>
<dbReference type="Proteomes" id="UP001170364">
    <property type="component" value="Unassembled WGS sequence"/>
</dbReference>